<protein>
    <submittedName>
        <fullName evidence="1">Uncharacterized protein</fullName>
    </submittedName>
</protein>
<keyword evidence="2" id="KW-1185">Reference proteome</keyword>
<reference evidence="1 2" key="1">
    <citation type="journal article" date="2020" name="Microbiol. Resour. Announc.">
        <title>Draft Genome Sequence of a Cladosporium Species Isolated from the Mesophotic Ascidian Didemnum maculosum.</title>
        <authorList>
            <person name="Gioti A."/>
            <person name="Siaperas R."/>
            <person name="Nikolaivits E."/>
            <person name="Le Goff G."/>
            <person name="Ouazzani J."/>
            <person name="Kotoulas G."/>
            <person name="Topakas E."/>
        </authorList>
    </citation>
    <scope>NUCLEOTIDE SEQUENCE [LARGE SCALE GENOMIC DNA]</scope>
    <source>
        <strain evidence="1 2">TM138-S3</strain>
    </source>
</reference>
<evidence type="ECO:0000313" key="2">
    <source>
        <dbReference type="Proteomes" id="UP000803884"/>
    </source>
</evidence>
<sequence>MFPVVCTAAVDPKFIDDFLRTSYEGYPEASQGLCIITSRDRAAYQHDESKPSKEEIARGMRVKTQGGGPMKTPSRPPWKVDFSPPFLSKSPEEVAKVLRYELDNTLLGLDYCAIIDDKSLQDRRALVMHTVKPEDEHEYKMVRVPFEEVNAVLVCCSIGETDLDDVSDAHPPLA</sequence>
<gene>
    <name evidence="1" type="ORF">WHR41_04712</name>
</gene>
<dbReference type="AlphaFoldDB" id="A0AB34KMC8"/>
<comment type="caution">
    <text evidence="1">The sequence shown here is derived from an EMBL/GenBank/DDBJ whole genome shotgun (WGS) entry which is preliminary data.</text>
</comment>
<proteinExistence type="predicted"/>
<organism evidence="1 2">
    <name type="scientific">Cladosporium halotolerans</name>
    <dbReference type="NCBI Taxonomy" id="1052096"/>
    <lineage>
        <taxon>Eukaryota</taxon>
        <taxon>Fungi</taxon>
        <taxon>Dikarya</taxon>
        <taxon>Ascomycota</taxon>
        <taxon>Pezizomycotina</taxon>
        <taxon>Dothideomycetes</taxon>
        <taxon>Dothideomycetidae</taxon>
        <taxon>Cladosporiales</taxon>
        <taxon>Cladosporiaceae</taxon>
        <taxon>Cladosporium</taxon>
    </lineage>
</organism>
<dbReference type="EMBL" id="JAAQHG020000016">
    <property type="protein sequence ID" value="KAL1585958.1"/>
    <property type="molecule type" value="Genomic_DNA"/>
</dbReference>
<name>A0AB34KMC8_9PEZI</name>
<dbReference type="RefSeq" id="XP_069229063.1">
    <property type="nucleotide sequence ID" value="XM_069373318.1"/>
</dbReference>
<dbReference type="GeneID" id="96006156"/>
<accession>A0AB34KMC8</accession>
<dbReference type="Proteomes" id="UP000803884">
    <property type="component" value="Unassembled WGS sequence"/>
</dbReference>
<evidence type="ECO:0000313" key="1">
    <source>
        <dbReference type="EMBL" id="KAL1585958.1"/>
    </source>
</evidence>